<evidence type="ECO:0000259" key="4">
    <source>
        <dbReference type="PROSITE" id="PS50110"/>
    </source>
</evidence>
<organism evidence="6">
    <name type="scientific">Streptantibioticus silvisoli</name>
    <dbReference type="NCBI Taxonomy" id="2705255"/>
    <lineage>
        <taxon>Bacteria</taxon>
        <taxon>Bacillati</taxon>
        <taxon>Actinomycetota</taxon>
        <taxon>Actinomycetes</taxon>
        <taxon>Kitasatosporales</taxon>
        <taxon>Streptomycetaceae</taxon>
        <taxon>Streptantibioticus</taxon>
    </lineage>
</organism>
<dbReference type="Gene3D" id="3.60.40.10">
    <property type="entry name" value="PPM-type phosphatase domain"/>
    <property type="match status" value="1"/>
</dbReference>
<dbReference type="InterPro" id="IPR036457">
    <property type="entry name" value="PPM-type-like_dom_sf"/>
</dbReference>
<dbReference type="EMBL" id="JABXJJ020000010">
    <property type="protein sequence ID" value="MDI5969493.1"/>
    <property type="molecule type" value="Genomic_DNA"/>
</dbReference>
<dbReference type="EC" id="3.1.3.16" evidence="6"/>
<dbReference type="InterPro" id="IPR052016">
    <property type="entry name" value="Bact_Sigma-Reg"/>
</dbReference>
<dbReference type="RefSeq" id="WP_271315937.1">
    <property type="nucleotide sequence ID" value="NZ_JAAGKO020000016.1"/>
</dbReference>
<proteinExistence type="predicted"/>
<keyword evidence="7" id="KW-1185">Reference proteome</keyword>
<dbReference type="PANTHER" id="PTHR43156:SF2">
    <property type="entry name" value="STAGE II SPORULATION PROTEIN E"/>
    <property type="match status" value="1"/>
</dbReference>
<evidence type="ECO:0000256" key="2">
    <source>
        <dbReference type="PROSITE-ProRule" id="PRU00169"/>
    </source>
</evidence>
<dbReference type="Gene3D" id="3.40.50.2300">
    <property type="match status" value="1"/>
</dbReference>
<feature type="domain" description="Response regulatory" evidence="4">
    <location>
        <begin position="56"/>
        <end position="179"/>
    </location>
</feature>
<dbReference type="InterPro" id="IPR011006">
    <property type="entry name" value="CheY-like_superfamily"/>
</dbReference>
<name>A0AA90K810_9ACTN</name>
<feature type="region of interest" description="Disordered" evidence="3">
    <location>
        <begin position="1"/>
        <end position="47"/>
    </location>
</feature>
<dbReference type="PROSITE" id="PS50110">
    <property type="entry name" value="RESPONSE_REGULATORY"/>
    <property type="match status" value="1"/>
</dbReference>
<gene>
    <name evidence="5" type="ORF">POF43_013200</name>
    <name evidence="6" type="ORF">POF50_009085</name>
</gene>
<dbReference type="FunFam" id="3.60.40.10:FF:000057">
    <property type="entry name" value="Phosphatase"/>
    <property type="match status" value="1"/>
</dbReference>
<feature type="modified residue" description="4-aspartylphosphate" evidence="2">
    <location>
        <position position="106"/>
    </location>
</feature>
<reference evidence="6 7" key="1">
    <citation type="submission" date="2023-05" db="EMBL/GenBank/DDBJ databases">
        <title>Streptantibioticus silvisoli sp. nov., acidotolerant actinomycetes 1 from pine litter.</title>
        <authorList>
            <person name="Swiecimska M."/>
            <person name="Golinska P."/>
            <person name="Sangal V."/>
            <person name="Wachnowicz B."/>
            <person name="Goodfellow M."/>
        </authorList>
    </citation>
    <scope>NUCLEOTIDE SEQUENCE</scope>
    <source>
        <strain evidence="6">SL13</strain>
        <strain evidence="5 7">SL54</strain>
    </source>
</reference>
<feature type="compositionally biased region" description="Basic and acidic residues" evidence="3">
    <location>
        <begin position="7"/>
        <end position="16"/>
    </location>
</feature>
<dbReference type="AlphaFoldDB" id="A0AA90K810"/>
<dbReference type="GO" id="GO:0004722">
    <property type="term" value="F:protein serine/threonine phosphatase activity"/>
    <property type="evidence" value="ECO:0007669"/>
    <property type="project" value="UniProtKB-EC"/>
</dbReference>
<accession>A0AA90K810</accession>
<dbReference type="Proteomes" id="UP001156398">
    <property type="component" value="Unassembled WGS sequence"/>
</dbReference>
<dbReference type="Pfam" id="PF07228">
    <property type="entry name" value="SpoIIE"/>
    <property type="match status" value="1"/>
</dbReference>
<evidence type="ECO:0000256" key="3">
    <source>
        <dbReference type="SAM" id="MobiDB-lite"/>
    </source>
</evidence>
<evidence type="ECO:0000313" key="5">
    <source>
        <dbReference type="EMBL" id="MDI5963661.1"/>
    </source>
</evidence>
<dbReference type="GO" id="GO:0000160">
    <property type="term" value="P:phosphorelay signal transduction system"/>
    <property type="evidence" value="ECO:0007669"/>
    <property type="project" value="InterPro"/>
</dbReference>
<sequence>MSATGRSTDRQSDPHSDGTPPSAVALPHQRTETPADDLPPEAGGGTADVTVPAAFTLLVVGDDPTGALGTPDLLDAAGNRVRIRRARNLTEAQRLLTDDVTCVLLDLHLPAPHGCDPATAALDTLRDLLRLAPATAVLALAHGEEAAELAAESVRVGAQDYLFRDALDASLLNRAMRYAVERKRADLAHLQLTETRLLAQENARLERGLLPTPLLDGVENLDFATRYRPGRSRALLGGDFYDVIRTPDGTVHAMIGDVCGHGPDEAALGVELRIAWRALIFAGLSGDPLLRTLQQVLECERPDDEIFATLSTVDIAPDGRHAVLWLAGHPAPLVLRGTGTGDVTVDMLPYEQGGPALGLLPEARWTPVPVRLGEPGEAWSLLLYTDGLIEGRTGEGNARLGTEGMTAIVERHLREGLGGEDLLDATLADARRLNGGELTDDVAVILLEHRATPTAH</sequence>
<dbReference type="SUPFAM" id="SSF52172">
    <property type="entry name" value="CheY-like"/>
    <property type="match status" value="1"/>
</dbReference>
<evidence type="ECO:0000313" key="7">
    <source>
        <dbReference type="Proteomes" id="UP001156398"/>
    </source>
</evidence>
<dbReference type="EMBL" id="JAAGKO020000016">
    <property type="protein sequence ID" value="MDI5963661.1"/>
    <property type="molecule type" value="Genomic_DNA"/>
</dbReference>
<evidence type="ECO:0000313" key="6">
    <source>
        <dbReference type="EMBL" id="MDI5969493.1"/>
    </source>
</evidence>
<comment type="caution">
    <text evidence="6">The sequence shown here is derived from an EMBL/GenBank/DDBJ whole genome shotgun (WGS) entry which is preliminary data.</text>
</comment>
<keyword evidence="1 6" id="KW-0378">Hydrolase</keyword>
<evidence type="ECO:0000256" key="1">
    <source>
        <dbReference type="ARBA" id="ARBA00022801"/>
    </source>
</evidence>
<dbReference type="SMART" id="SM00331">
    <property type="entry name" value="PP2C_SIG"/>
    <property type="match status" value="1"/>
</dbReference>
<keyword evidence="2" id="KW-0597">Phosphoprotein</keyword>
<dbReference type="InterPro" id="IPR001789">
    <property type="entry name" value="Sig_transdc_resp-reg_receiver"/>
</dbReference>
<dbReference type="PANTHER" id="PTHR43156">
    <property type="entry name" value="STAGE II SPORULATION PROTEIN E-RELATED"/>
    <property type="match status" value="1"/>
</dbReference>
<dbReference type="InterPro" id="IPR001932">
    <property type="entry name" value="PPM-type_phosphatase-like_dom"/>
</dbReference>
<protein>
    <submittedName>
        <fullName evidence="6">PP2C family protein-serine/threonine phosphatase</fullName>
        <ecNumber evidence="6">3.1.3.16</ecNumber>
    </submittedName>
</protein>